<dbReference type="InterPro" id="IPR050194">
    <property type="entry name" value="Glycosyltransferase_grp1"/>
</dbReference>
<name>A0A518GDZ7_9BACT</name>
<keyword evidence="3" id="KW-0328">Glycosyltransferase</keyword>
<dbReference type="PANTHER" id="PTHR45947:SF3">
    <property type="entry name" value="SULFOQUINOVOSYL TRANSFERASE SQD2"/>
    <property type="match status" value="1"/>
</dbReference>
<dbReference type="EC" id="2.4.1.301" evidence="3"/>
<dbReference type="InterPro" id="IPR001296">
    <property type="entry name" value="Glyco_trans_1"/>
</dbReference>
<dbReference type="KEGG" id="ahel:Q31a_52030"/>
<dbReference type="PANTHER" id="PTHR45947">
    <property type="entry name" value="SULFOQUINOVOSYL TRANSFERASE SQD2"/>
    <property type="match status" value="1"/>
</dbReference>
<proteinExistence type="predicted"/>
<gene>
    <name evidence="3" type="primary">kanE_3</name>
    <name evidence="3" type="ORF">Q31a_52030</name>
</gene>
<dbReference type="Proteomes" id="UP000318017">
    <property type="component" value="Chromosome"/>
</dbReference>
<dbReference type="Pfam" id="PF13439">
    <property type="entry name" value="Glyco_transf_4"/>
    <property type="match status" value="1"/>
</dbReference>
<dbReference type="SUPFAM" id="SSF53756">
    <property type="entry name" value="UDP-Glycosyltransferase/glycogen phosphorylase"/>
    <property type="match status" value="1"/>
</dbReference>
<evidence type="ECO:0000259" key="1">
    <source>
        <dbReference type="Pfam" id="PF00534"/>
    </source>
</evidence>
<feature type="domain" description="Glycosyltransferase subfamily 4-like N-terminal" evidence="2">
    <location>
        <begin position="17"/>
        <end position="185"/>
    </location>
</feature>
<dbReference type="RefSeq" id="WP_145083281.1">
    <property type="nucleotide sequence ID" value="NZ_CP036298.1"/>
</dbReference>
<evidence type="ECO:0000313" key="3">
    <source>
        <dbReference type="EMBL" id="QDV26824.1"/>
    </source>
</evidence>
<keyword evidence="3" id="KW-0808">Transferase</keyword>
<reference evidence="3 4" key="1">
    <citation type="submission" date="2019-02" db="EMBL/GenBank/DDBJ databases">
        <title>Deep-cultivation of Planctomycetes and their phenomic and genomic characterization uncovers novel biology.</title>
        <authorList>
            <person name="Wiegand S."/>
            <person name="Jogler M."/>
            <person name="Boedeker C."/>
            <person name="Pinto D."/>
            <person name="Vollmers J."/>
            <person name="Rivas-Marin E."/>
            <person name="Kohn T."/>
            <person name="Peeters S.H."/>
            <person name="Heuer A."/>
            <person name="Rast P."/>
            <person name="Oberbeckmann S."/>
            <person name="Bunk B."/>
            <person name="Jeske O."/>
            <person name="Meyerdierks A."/>
            <person name="Storesund J.E."/>
            <person name="Kallscheuer N."/>
            <person name="Luecker S."/>
            <person name="Lage O.M."/>
            <person name="Pohl T."/>
            <person name="Merkel B.J."/>
            <person name="Hornburger P."/>
            <person name="Mueller R.-W."/>
            <person name="Bruemmer F."/>
            <person name="Labrenz M."/>
            <person name="Spormann A.M."/>
            <person name="Op den Camp H."/>
            <person name="Overmann J."/>
            <person name="Amann R."/>
            <person name="Jetten M.S.M."/>
            <person name="Mascher T."/>
            <person name="Medema M.H."/>
            <person name="Devos D.P."/>
            <person name="Kaster A.-K."/>
            <person name="Ovreas L."/>
            <person name="Rohde M."/>
            <person name="Galperin M.Y."/>
            <person name="Jogler C."/>
        </authorList>
    </citation>
    <scope>NUCLEOTIDE SEQUENCE [LARGE SCALE GENOMIC DNA]</scope>
    <source>
        <strain evidence="3 4">Q31a</strain>
    </source>
</reference>
<keyword evidence="4" id="KW-1185">Reference proteome</keyword>
<evidence type="ECO:0000259" key="2">
    <source>
        <dbReference type="Pfam" id="PF13439"/>
    </source>
</evidence>
<dbReference type="Gene3D" id="3.40.50.2000">
    <property type="entry name" value="Glycogen Phosphorylase B"/>
    <property type="match status" value="2"/>
</dbReference>
<dbReference type="GO" id="GO:0016757">
    <property type="term" value="F:glycosyltransferase activity"/>
    <property type="evidence" value="ECO:0007669"/>
    <property type="project" value="UniProtKB-KW"/>
</dbReference>
<evidence type="ECO:0000313" key="4">
    <source>
        <dbReference type="Proteomes" id="UP000318017"/>
    </source>
</evidence>
<accession>A0A518GDZ7</accession>
<dbReference type="EMBL" id="CP036298">
    <property type="protein sequence ID" value="QDV26824.1"/>
    <property type="molecule type" value="Genomic_DNA"/>
</dbReference>
<dbReference type="CDD" id="cd03801">
    <property type="entry name" value="GT4_PimA-like"/>
    <property type="match status" value="1"/>
</dbReference>
<sequence length="384" mass="43058">MKIIYKHRTRGQDVEQVHIEGISNAFRAQGFDVDYCSPPSVSTHKPASSNSKSFWNFVADKSPTVLYELLSIAYNCVAARQLLRMLRLSNYQFVYERYAFFDASTYYVSKIRKLNLVLEVNGAVNRKDPTHARKLTLKWVAGYFERKLFHVAKLIVVVSSSLKNSLIEIGIPAKKILVLPNAVALADFRVQLAGDEVRARYKLENKTVIGFVGSFTFWHRVGFLVESIAPLLRTDPNLHLLLVGSGEERQSVETLVTECGVQDSVTFTGKLAHTQIPGTIAAMDIGVMPHSNDFGSPMKIFEYMAMKKPVVAANFQPIAEVIEHGKNGLLFPPGSCDALLGCLNQLIDDADLRRTMGEYGRRCVESNHTWDANCKRILDAIEQR</sequence>
<organism evidence="3 4">
    <name type="scientific">Aureliella helgolandensis</name>
    <dbReference type="NCBI Taxonomy" id="2527968"/>
    <lineage>
        <taxon>Bacteria</taxon>
        <taxon>Pseudomonadati</taxon>
        <taxon>Planctomycetota</taxon>
        <taxon>Planctomycetia</taxon>
        <taxon>Pirellulales</taxon>
        <taxon>Pirellulaceae</taxon>
        <taxon>Aureliella</taxon>
    </lineage>
</organism>
<feature type="domain" description="Glycosyl transferase family 1" evidence="1">
    <location>
        <begin position="200"/>
        <end position="362"/>
    </location>
</feature>
<dbReference type="InterPro" id="IPR028098">
    <property type="entry name" value="Glyco_trans_4-like_N"/>
</dbReference>
<protein>
    <submittedName>
        <fullName evidence="3">Alpha-D-kanosaminyltransferase</fullName>
        <ecNumber evidence="3">2.4.1.301</ecNumber>
    </submittedName>
</protein>
<dbReference type="AlphaFoldDB" id="A0A518GDZ7"/>
<dbReference type="Pfam" id="PF00534">
    <property type="entry name" value="Glycos_transf_1"/>
    <property type="match status" value="1"/>
</dbReference>
<dbReference type="OrthoDB" id="9811902at2"/>